<name>A0A0D9WLT4_9ORYZ</name>
<dbReference type="InterPro" id="IPR022149">
    <property type="entry name" value="DUF3681"/>
</dbReference>
<feature type="transmembrane region" description="Helical" evidence="1">
    <location>
        <begin position="57"/>
        <end position="78"/>
    </location>
</feature>
<reference evidence="3" key="2">
    <citation type="submission" date="2013-12" db="EMBL/GenBank/DDBJ databases">
        <authorList>
            <person name="Yu Y."/>
            <person name="Lee S."/>
            <person name="de Baynast K."/>
            <person name="Wissotski M."/>
            <person name="Liu L."/>
            <person name="Talag J."/>
            <person name="Goicoechea J."/>
            <person name="Angelova A."/>
            <person name="Jetty R."/>
            <person name="Kudrna D."/>
            <person name="Golser W."/>
            <person name="Rivera L."/>
            <person name="Zhang J."/>
            <person name="Wing R."/>
        </authorList>
    </citation>
    <scope>NUCLEOTIDE SEQUENCE</scope>
</reference>
<dbReference type="HOGENOM" id="CLU_129564_1_0_1"/>
<evidence type="ECO:0000256" key="1">
    <source>
        <dbReference type="SAM" id="Phobius"/>
    </source>
</evidence>
<keyword evidence="1" id="KW-0472">Membrane</keyword>
<sequence>MAMTFQLPELMALVTEAGGSPAMLSVALVTVGVSQSVAALSLIVSKAPTAGDTAPGYLYYGILVFGLAEVSFGYWVVPRDLDGWRAVAKTLLWVSILPFILVVALGGFLLLRT</sequence>
<keyword evidence="1" id="KW-0812">Transmembrane</keyword>
<accession>A0A0D9WLT4</accession>
<keyword evidence="3" id="KW-1185">Reference proteome</keyword>
<reference evidence="2 3" key="1">
    <citation type="submission" date="2012-08" db="EMBL/GenBank/DDBJ databases">
        <title>Oryza genome evolution.</title>
        <authorList>
            <person name="Wing R.A."/>
        </authorList>
    </citation>
    <scope>NUCLEOTIDE SEQUENCE</scope>
</reference>
<feature type="transmembrane region" description="Helical" evidence="1">
    <location>
        <begin position="90"/>
        <end position="111"/>
    </location>
</feature>
<dbReference type="EnsemblPlants" id="LPERR06G02830.1">
    <property type="protein sequence ID" value="LPERR06G02830.1"/>
    <property type="gene ID" value="LPERR06G02830"/>
</dbReference>
<dbReference type="eggNOG" id="ENOG502R4D0">
    <property type="taxonomic scope" value="Eukaryota"/>
</dbReference>
<evidence type="ECO:0000313" key="2">
    <source>
        <dbReference type="EnsemblPlants" id="LPERR06G02830.1"/>
    </source>
</evidence>
<dbReference type="Pfam" id="PF12442">
    <property type="entry name" value="DUF3681"/>
    <property type="match status" value="1"/>
</dbReference>
<evidence type="ECO:0000313" key="3">
    <source>
        <dbReference type="Proteomes" id="UP000032180"/>
    </source>
</evidence>
<feature type="transmembrane region" description="Helical" evidence="1">
    <location>
        <begin position="20"/>
        <end position="45"/>
    </location>
</feature>
<organism evidence="2 3">
    <name type="scientific">Leersia perrieri</name>
    <dbReference type="NCBI Taxonomy" id="77586"/>
    <lineage>
        <taxon>Eukaryota</taxon>
        <taxon>Viridiplantae</taxon>
        <taxon>Streptophyta</taxon>
        <taxon>Embryophyta</taxon>
        <taxon>Tracheophyta</taxon>
        <taxon>Spermatophyta</taxon>
        <taxon>Magnoliopsida</taxon>
        <taxon>Liliopsida</taxon>
        <taxon>Poales</taxon>
        <taxon>Poaceae</taxon>
        <taxon>BOP clade</taxon>
        <taxon>Oryzoideae</taxon>
        <taxon>Oryzeae</taxon>
        <taxon>Oryzinae</taxon>
        <taxon>Leersia</taxon>
    </lineage>
</organism>
<dbReference type="Proteomes" id="UP000032180">
    <property type="component" value="Chromosome 6"/>
</dbReference>
<dbReference type="Gramene" id="LPERR06G02830.1">
    <property type="protein sequence ID" value="LPERR06G02830.1"/>
    <property type="gene ID" value="LPERR06G02830"/>
</dbReference>
<dbReference type="PANTHER" id="PTHR33530:SF12">
    <property type="entry name" value="MAJOR FACILITATOR SUPERFAMILY (MFS) PROFILE DOMAIN-CONTAINING PROTEIN"/>
    <property type="match status" value="1"/>
</dbReference>
<keyword evidence="1" id="KW-1133">Transmembrane helix</keyword>
<proteinExistence type="predicted"/>
<dbReference type="PANTHER" id="PTHR33530">
    <property type="entry name" value="OS01G0147100 PROTEIN"/>
    <property type="match status" value="1"/>
</dbReference>
<protein>
    <submittedName>
        <fullName evidence="2">Uncharacterized protein</fullName>
    </submittedName>
</protein>
<reference evidence="2" key="3">
    <citation type="submission" date="2015-04" db="UniProtKB">
        <authorList>
            <consortium name="EnsemblPlants"/>
        </authorList>
    </citation>
    <scope>IDENTIFICATION</scope>
</reference>
<dbReference type="AlphaFoldDB" id="A0A0D9WLT4"/>